<feature type="region of interest" description="Disordered" evidence="1">
    <location>
        <begin position="374"/>
        <end position="450"/>
    </location>
</feature>
<dbReference type="EnsemblPlants" id="TuG1812G0700001157.01.T01">
    <property type="protein sequence ID" value="TuG1812G0700001157.01.T01.cds330287"/>
    <property type="gene ID" value="TuG1812G0700001157.01"/>
</dbReference>
<name>A0A8R7R0K6_TRIUA</name>
<evidence type="ECO:0000313" key="2">
    <source>
        <dbReference type="EnsemblPlants" id="TuG1812G0700001157.01.T01.cds330287"/>
    </source>
</evidence>
<feature type="region of interest" description="Disordered" evidence="1">
    <location>
        <begin position="266"/>
        <end position="313"/>
    </location>
</feature>
<accession>A0A8R7R0K6</accession>
<feature type="compositionally biased region" description="Basic and acidic residues" evidence="1">
    <location>
        <begin position="75"/>
        <end position="86"/>
    </location>
</feature>
<reference evidence="2" key="3">
    <citation type="submission" date="2022-06" db="UniProtKB">
        <authorList>
            <consortium name="EnsemblPlants"/>
        </authorList>
    </citation>
    <scope>IDENTIFICATION</scope>
</reference>
<feature type="compositionally biased region" description="Basic and acidic residues" evidence="1">
    <location>
        <begin position="42"/>
        <end position="56"/>
    </location>
</feature>
<reference evidence="3" key="1">
    <citation type="journal article" date="2013" name="Nature">
        <title>Draft genome of the wheat A-genome progenitor Triticum urartu.</title>
        <authorList>
            <person name="Ling H.Q."/>
            <person name="Zhao S."/>
            <person name="Liu D."/>
            <person name="Wang J."/>
            <person name="Sun H."/>
            <person name="Zhang C."/>
            <person name="Fan H."/>
            <person name="Li D."/>
            <person name="Dong L."/>
            <person name="Tao Y."/>
            <person name="Gao C."/>
            <person name="Wu H."/>
            <person name="Li Y."/>
            <person name="Cui Y."/>
            <person name="Guo X."/>
            <person name="Zheng S."/>
            <person name="Wang B."/>
            <person name="Yu K."/>
            <person name="Liang Q."/>
            <person name="Yang W."/>
            <person name="Lou X."/>
            <person name="Chen J."/>
            <person name="Feng M."/>
            <person name="Jian J."/>
            <person name="Zhang X."/>
            <person name="Luo G."/>
            <person name="Jiang Y."/>
            <person name="Liu J."/>
            <person name="Wang Z."/>
            <person name="Sha Y."/>
            <person name="Zhang B."/>
            <person name="Wu H."/>
            <person name="Tang D."/>
            <person name="Shen Q."/>
            <person name="Xue P."/>
            <person name="Zou S."/>
            <person name="Wang X."/>
            <person name="Liu X."/>
            <person name="Wang F."/>
            <person name="Yang Y."/>
            <person name="An X."/>
            <person name="Dong Z."/>
            <person name="Zhang K."/>
            <person name="Zhang X."/>
            <person name="Luo M.C."/>
            <person name="Dvorak J."/>
            <person name="Tong Y."/>
            <person name="Wang J."/>
            <person name="Yang H."/>
            <person name="Li Z."/>
            <person name="Wang D."/>
            <person name="Zhang A."/>
            <person name="Wang J."/>
        </authorList>
    </citation>
    <scope>NUCLEOTIDE SEQUENCE</scope>
    <source>
        <strain evidence="3">cv. G1812</strain>
    </source>
</reference>
<evidence type="ECO:0000313" key="3">
    <source>
        <dbReference type="Proteomes" id="UP000015106"/>
    </source>
</evidence>
<evidence type="ECO:0000256" key="1">
    <source>
        <dbReference type="SAM" id="MobiDB-lite"/>
    </source>
</evidence>
<organism evidence="2 3">
    <name type="scientific">Triticum urartu</name>
    <name type="common">Red wild einkorn</name>
    <name type="synonym">Crithodium urartu</name>
    <dbReference type="NCBI Taxonomy" id="4572"/>
    <lineage>
        <taxon>Eukaryota</taxon>
        <taxon>Viridiplantae</taxon>
        <taxon>Streptophyta</taxon>
        <taxon>Embryophyta</taxon>
        <taxon>Tracheophyta</taxon>
        <taxon>Spermatophyta</taxon>
        <taxon>Magnoliopsida</taxon>
        <taxon>Liliopsida</taxon>
        <taxon>Poales</taxon>
        <taxon>Poaceae</taxon>
        <taxon>BOP clade</taxon>
        <taxon>Pooideae</taxon>
        <taxon>Triticodae</taxon>
        <taxon>Triticeae</taxon>
        <taxon>Triticinae</taxon>
        <taxon>Triticum</taxon>
    </lineage>
</organism>
<proteinExistence type="predicted"/>
<dbReference type="Proteomes" id="UP000015106">
    <property type="component" value="Chromosome 7"/>
</dbReference>
<feature type="compositionally biased region" description="Basic and acidic residues" evidence="1">
    <location>
        <begin position="375"/>
        <end position="402"/>
    </location>
</feature>
<reference evidence="2" key="2">
    <citation type="submission" date="2018-03" db="EMBL/GenBank/DDBJ databases">
        <title>The Triticum urartu genome reveals the dynamic nature of wheat genome evolution.</title>
        <authorList>
            <person name="Ling H."/>
            <person name="Ma B."/>
            <person name="Shi X."/>
            <person name="Liu H."/>
            <person name="Dong L."/>
            <person name="Sun H."/>
            <person name="Cao Y."/>
            <person name="Gao Q."/>
            <person name="Zheng S."/>
            <person name="Li Y."/>
            <person name="Yu Y."/>
            <person name="Du H."/>
            <person name="Qi M."/>
            <person name="Li Y."/>
            <person name="Yu H."/>
            <person name="Cui Y."/>
            <person name="Wang N."/>
            <person name="Chen C."/>
            <person name="Wu H."/>
            <person name="Zhao Y."/>
            <person name="Zhang J."/>
            <person name="Li Y."/>
            <person name="Zhou W."/>
            <person name="Zhang B."/>
            <person name="Hu W."/>
            <person name="Eijk M."/>
            <person name="Tang J."/>
            <person name="Witsenboer H."/>
            <person name="Zhao S."/>
            <person name="Li Z."/>
            <person name="Zhang A."/>
            <person name="Wang D."/>
            <person name="Liang C."/>
        </authorList>
    </citation>
    <scope>NUCLEOTIDE SEQUENCE [LARGE SCALE GENOMIC DNA]</scope>
    <source>
        <strain evidence="2">cv. G1812</strain>
    </source>
</reference>
<feature type="compositionally biased region" description="Basic and acidic residues" evidence="1">
    <location>
        <begin position="291"/>
        <end position="313"/>
    </location>
</feature>
<gene>
    <name evidence="2" type="primary">LOC125519953</name>
</gene>
<keyword evidence="3" id="KW-1185">Reference proteome</keyword>
<feature type="region of interest" description="Disordered" evidence="1">
    <location>
        <begin position="22"/>
        <end position="86"/>
    </location>
</feature>
<dbReference type="Gramene" id="TuG1812G0700001157.01.T01">
    <property type="protein sequence ID" value="TuG1812G0700001157.01.T01.cds330287"/>
    <property type="gene ID" value="TuG1812G0700001157.01"/>
</dbReference>
<dbReference type="AlphaFoldDB" id="A0A8R7R0K6"/>
<protein>
    <submittedName>
        <fullName evidence="2">Uncharacterized protein</fullName>
    </submittedName>
</protein>
<sequence length="450" mass="50205">MLPQYLLHLLSEPGHRLLRHRDEHLEPSPPPLVPGAVGQQEARLRAPEQPPRERQHGVGPAPPEVHLRVPQPPPVRERAHAAPPRRDAALPAPQLLEVDVGPHVLLVHPPLALPDQGCRLRQRPPDEVAGRERHVHRHAHVAPVPLWQRRVEERADVHGVHHLHGLVGGGLVGLHLGAPDEGGENLEGRELDAGVRGEPRPERLHARVADVEALPREPLVSLSVARRAVRAEPRGVVVGREDGVERRHHPRRVPGAQKLLAVPHRRRRGLRLQPPREPRGGDEELGGPRAVAERVRHPHPQRDAAAREPRDLERKRCRPAVAVARREAVEQRRVRPVRVDVGHRQVRRREDEGHSVDLAGPGEHDAAVVAEEGAGELREEAERVGEGGLEDVERVEGDRVGGEEADGAEGDVERVAVGVEAGERQRRRRRLRRREEPDAVQDPQVQLRRR</sequence>